<dbReference type="SMART" id="SM00343">
    <property type="entry name" value="ZnF_C2HC"/>
    <property type="match status" value="1"/>
</dbReference>
<keyword evidence="2" id="KW-0862">Zinc</keyword>
<dbReference type="GO" id="GO:0008270">
    <property type="term" value="F:zinc ion binding"/>
    <property type="evidence" value="ECO:0007669"/>
    <property type="project" value="UniProtKB-KW"/>
</dbReference>
<reference evidence="4 5" key="1">
    <citation type="submission" date="2014-04" db="EMBL/GenBank/DDBJ databases">
        <authorList>
            <consortium name="DOE Joint Genome Institute"/>
            <person name="Kuo A."/>
            <person name="Kohler A."/>
            <person name="Costa M.D."/>
            <person name="Nagy L.G."/>
            <person name="Floudas D."/>
            <person name="Copeland A."/>
            <person name="Barry K.W."/>
            <person name="Cichocki N."/>
            <person name="Veneault-Fourrey C."/>
            <person name="LaButti K."/>
            <person name="Lindquist E.A."/>
            <person name="Lipzen A."/>
            <person name="Lundell T."/>
            <person name="Morin E."/>
            <person name="Murat C."/>
            <person name="Sun H."/>
            <person name="Tunlid A."/>
            <person name="Henrissat B."/>
            <person name="Grigoriev I.V."/>
            <person name="Hibbett D.S."/>
            <person name="Martin F."/>
            <person name="Nordberg H.P."/>
            <person name="Cantor M.N."/>
            <person name="Hua S.X."/>
        </authorList>
    </citation>
    <scope>NUCLEOTIDE SEQUENCE [LARGE SCALE GENOMIC DNA]</scope>
    <source>
        <strain evidence="4 5">Marx 270</strain>
    </source>
</reference>
<dbReference type="GO" id="GO:0006397">
    <property type="term" value="P:mRNA processing"/>
    <property type="evidence" value="ECO:0007669"/>
    <property type="project" value="UniProtKB-KW"/>
</dbReference>
<dbReference type="Proteomes" id="UP000054217">
    <property type="component" value="Unassembled WGS sequence"/>
</dbReference>
<dbReference type="SUPFAM" id="SSF57756">
    <property type="entry name" value="Retrovirus zinc finger-like domains"/>
    <property type="match status" value="1"/>
</dbReference>
<dbReference type="InterPro" id="IPR036875">
    <property type="entry name" value="Znf_CCHC_sf"/>
</dbReference>
<keyword evidence="1" id="KW-0507">mRNA processing</keyword>
<dbReference type="OrthoDB" id="4230923at2759"/>
<keyword evidence="2" id="KW-0479">Metal-binding</keyword>
<dbReference type="InterPro" id="IPR001878">
    <property type="entry name" value="Znf_CCHC"/>
</dbReference>
<dbReference type="EMBL" id="KN832032">
    <property type="protein sequence ID" value="KIN97232.1"/>
    <property type="molecule type" value="Genomic_DNA"/>
</dbReference>
<organism evidence="4 5">
    <name type="scientific">Pisolithus tinctorius Marx 270</name>
    <dbReference type="NCBI Taxonomy" id="870435"/>
    <lineage>
        <taxon>Eukaryota</taxon>
        <taxon>Fungi</taxon>
        <taxon>Dikarya</taxon>
        <taxon>Basidiomycota</taxon>
        <taxon>Agaricomycotina</taxon>
        <taxon>Agaricomycetes</taxon>
        <taxon>Agaricomycetidae</taxon>
        <taxon>Boletales</taxon>
        <taxon>Sclerodermatineae</taxon>
        <taxon>Pisolithaceae</taxon>
        <taxon>Pisolithus</taxon>
    </lineage>
</organism>
<proteinExistence type="predicted"/>
<dbReference type="Pfam" id="PF00098">
    <property type="entry name" value="zf-CCHC"/>
    <property type="match status" value="1"/>
</dbReference>
<dbReference type="HOGENOM" id="CLU_083074_0_0_1"/>
<dbReference type="InParanoid" id="A0A0C3IJS7"/>
<keyword evidence="2" id="KW-0863">Zinc-finger</keyword>
<evidence type="ECO:0000313" key="4">
    <source>
        <dbReference type="EMBL" id="KIN97232.1"/>
    </source>
</evidence>
<feature type="domain" description="CCHC-type" evidence="3">
    <location>
        <begin position="151"/>
        <end position="166"/>
    </location>
</feature>
<dbReference type="GO" id="GO:0003676">
    <property type="term" value="F:nucleic acid binding"/>
    <property type="evidence" value="ECO:0007669"/>
    <property type="project" value="InterPro"/>
</dbReference>
<evidence type="ECO:0000313" key="5">
    <source>
        <dbReference type="Proteomes" id="UP000054217"/>
    </source>
</evidence>
<gene>
    <name evidence="4" type="ORF">M404DRAFT_160919</name>
</gene>
<evidence type="ECO:0000259" key="3">
    <source>
        <dbReference type="PROSITE" id="PS50158"/>
    </source>
</evidence>
<accession>A0A0C3IJS7</accession>
<sequence length="280" mass="31953">MVDCINGPGPQLKSIACLRKNCILLELNSQESATWIRDTPNRNAFLEKLGGTAMIKDRQYSIVIPFLPITTDLDSPDTLHRMENKNNIQTGLILCIKWIKDPTKHSPTQKVAHALTFITLPDTANHLLRDGFYWGLDRLCPYKDKREPIQCLKCQRTGHLAKDCKQMEDMCGLCTLPHHVQGCTSLTRVFCVNCQNDTHPSNNRQCPDFIRHCNTLHDCTLENRMPYFPTSEEWTQVELPPCPLDSIKRTRPPPNPFATQGQLRQMTLGEAMNVHTHIPK</sequence>
<reference evidence="5" key="2">
    <citation type="submission" date="2015-01" db="EMBL/GenBank/DDBJ databases">
        <title>Evolutionary Origins and Diversification of the Mycorrhizal Mutualists.</title>
        <authorList>
            <consortium name="DOE Joint Genome Institute"/>
            <consortium name="Mycorrhizal Genomics Consortium"/>
            <person name="Kohler A."/>
            <person name="Kuo A."/>
            <person name="Nagy L.G."/>
            <person name="Floudas D."/>
            <person name="Copeland A."/>
            <person name="Barry K.W."/>
            <person name="Cichocki N."/>
            <person name="Veneault-Fourrey C."/>
            <person name="LaButti K."/>
            <person name="Lindquist E.A."/>
            <person name="Lipzen A."/>
            <person name="Lundell T."/>
            <person name="Morin E."/>
            <person name="Murat C."/>
            <person name="Riley R."/>
            <person name="Ohm R."/>
            <person name="Sun H."/>
            <person name="Tunlid A."/>
            <person name="Henrissat B."/>
            <person name="Grigoriev I.V."/>
            <person name="Hibbett D.S."/>
            <person name="Martin F."/>
        </authorList>
    </citation>
    <scope>NUCLEOTIDE SEQUENCE [LARGE SCALE GENOMIC DNA]</scope>
    <source>
        <strain evidence="5">Marx 270</strain>
    </source>
</reference>
<keyword evidence="5" id="KW-1185">Reference proteome</keyword>
<dbReference type="STRING" id="870435.A0A0C3IJS7"/>
<dbReference type="PROSITE" id="PS50158">
    <property type="entry name" value="ZF_CCHC"/>
    <property type="match status" value="1"/>
</dbReference>
<protein>
    <recommendedName>
        <fullName evidence="3">CCHC-type domain-containing protein</fullName>
    </recommendedName>
</protein>
<dbReference type="AlphaFoldDB" id="A0A0C3IJS7"/>
<name>A0A0C3IJS7_PISTI</name>
<evidence type="ECO:0000256" key="2">
    <source>
        <dbReference type="PROSITE-ProRule" id="PRU00047"/>
    </source>
</evidence>
<evidence type="ECO:0000256" key="1">
    <source>
        <dbReference type="ARBA" id="ARBA00022664"/>
    </source>
</evidence>